<dbReference type="EMBL" id="FMUN01000001">
    <property type="protein sequence ID" value="SCX85318.1"/>
    <property type="molecule type" value="Genomic_DNA"/>
</dbReference>
<dbReference type="AlphaFoldDB" id="A0A0P9GJC1"/>
<dbReference type="SUPFAM" id="SSF75217">
    <property type="entry name" value="alpha/beta knot"/>
    <property type="match status" value="1"/>
</dbReference>
<evidence type="ECO:0000256" key="2">
    <source>
        <dbReference type="ARBA" id="ARBA00022603"/>
    </source>
</evidence>
<dbReference type="PANTHER" id="PTHR46429:SF1">
    <property type="entry name" value="23S RRNA (GUANOSINE-2'-O-)-METHYLTRANSFERASE RLMB"/>
    <property type="match status" value="1"/>
</dbReference>
<feature type="domain" description="RNA 2-O ribose methyltransferase substrate binding" evidence="4">
    <location>
        <begin position="7"/>
        <end position="82"/>
    </location>
</feature>
<evidence type="ECO:0000313" key="5">
    <source>
        <dbReference type="EMBL" id="SCX85318.1"/>
    </source>
</evidence>
<evidence type="ECO:0000256" key="1">
    <source>
        <dbReference type="ARBA" id="ARBA00007228"/>
    </source>
</evidence>
<dbReference type="InterPro" id="IPR001537">
    <property type="entry name" value="SpoU_MeTrfase"/>
</dbReference>
<keyword evidence="6" id="KW-1185">Reference proteome</keyword>
<dbReference type="FunFam" id="3.40.1280.10:FF:000008">
    <property type="entry name" value="Group 3 RNA methyltransferase TrmH"/>
    <property type="match status" value="1"/>
</dbReference>
<dbReference type="RefSeq" id="WP_054966201.1">
    <property type="nucleotide sequence ID" value="NZ_FMUN01000001.1"/>
</dbReference>
<dbReference type="Gene3D" id="3.30.1330.30">
    <property type="match status" value="1"/>
</dbReference>
<dbReference type="Proteomes" id="UP000183104">
    <property type="component" value="Unassembled WGS sequence"/>
</dbReference>
<organism evidence="5 6">
    <name type="scientific">Thiohalorhabdus denitrificans</name>
    <dbReference type="NCBI Taxonomy" id="381306"/>
    <lineage>
        <taxon>Bacteria</taxon>
        <taxon>Pseudomonadati</taxon>
        <taxon>Pseudomonadota</taxon>
        <taxon>Gammaproteobacteria</taxon>
        <taxon>Thiohalorhabdales</taxon>
        <taxon>Thiohalorhabdaceae</taxon>
        <taxon>Thiohalorhabdus</taxon>
    </lineage>
</organism>
<dbReference type="InterPro" id="IPR013123">
    <property type="entry name" value="SpoU_subst-bd"/>
</dbReference>
<evidence type="ECO:0000259" key="4">
    <source>
        <dbReference type="SMART" id="SM00967"/>
    </source>
</evidence>
<dbReference type="SMART" id="SM00967">
    <property type="entry name" value="SpoU_sub_bind"/>
    <property type="match status" value="1"/>
</dbReference>
<dbReference type="GO" id="GO:0070039">
    <property type="term" value="F:rRNA (guanosine-2'-O-)-methyltransferase activity"/>
    <property type="evidence" value="ECO:0007669"/>
    <property type="project" value="TreeGrafter"/>
</dbReference>
<dbReference type="Gene3D" id="3.40.1280.10">
    <property type="match status" value="1"/>
</dbReference>
<keyword evidence="3 5" id="KW-0808">Transferase</keyword>
<dbReference type="Pfam" id="PF00588">
    <property type="entry name" value="SpoU_methylase"/>
    <property type="match status" value="1"/>
</dbReference>
<reference evidence="6" key="1">
    <citation type="submission" date="2016-10" db="EMBL/GenBank/DDBJ databases">
        <authorList>
            <person name="Varghese N."/>
        </authorList>
    </citation>
    <scope>NUCLEOTIDE SEQUENCE [LARGE SCALE GENOMIC DNA]</scope>
    <source>
        <strain evidence="6">HL 19</strain>
    </source>
</reference>
<dbReference type="InterPro" id="IPR004441">
    <property type="entry name" value="rRNA_MeTrfase_TrmH"/>
</dbReference>
<dbReference type="CDD" id="cd18103">
    <property type="entry name" value="SpoU-like_RlmB"/>
    <property type="match status" value="1"/>
</dbReference>
<dbReference type="PANTHER" id="PTHR46429">
    <property type="entry name" value="23S RRNA (GUANOSINE-2'-O-)-METHYLTRANSFERASE RLMB"/>
    <property type="match status" value="1"/>
</dbReference>
<comment type="similarity">
    <text evidence="1">Belongs to the class IV-like SAM-binding methyltransferase superfamily. RNA methyltransferase TrmH family.</text>
</comment>
<dbReference type="InterPro" id="IPR029028">
    <property type="entry name" value="Alpha/beta_knot_MTases"/>
</dbReference>
<protein>
    <submittedName>
        <fullName evidence="5">23S rRNA (Guanosine2251-2'-O)-methyltransferase</fullName>
    </submittedName>
</protein>
<dbReference type="InterPro" id="IPR029026">
    <property type="entry name" value="tRNA_m1G_MTases_N"/>
</dbReference>
<dbReference type="OrthoDB" id="9785673at2"/>
<gene>
    <name evidence="5" type="ORF">SAMN05661077_0681</name>
</gene>
<dbReference type="PATRIC" id="fig|381306.5.peg.372"/>
<dbReference type="Pfam" id="PF08032">
    <property type="entry name" value="SpoU_sub_bind"/>
    <property type="match status" value="1"/>
</dbReference>
<proteinExistence type="inferred from homology"/>
<evidence type="ECO:0000256" key="3">
    <source>
        <dbReference type="ARBA" id="ARBA00022679"/>
    </source>
</evidence>
<name>A0A0P9GJC1_9GAMM</name>
<dbReference type="SUPFAM" id="SSF55315">
    <property type="entry name" value="L30e-like"/>
    <property type="match status" value="1"/>
</dbReference>
<dbReference type="InterPro" id="IPR029064">
    <property type="entry name" value="Ribosomal_eL30-like_sf"/>
</dbReference>
<keyword evidence="2 5" id="KW-0489">Methyltransferase</keyword>
<sequence>MSDRDDYLFGIHAVTAALESGTALAEVRIAKDFHGKRLGRLENEAKRRGVRVRHVPREDLDRRAEGGRHQGVVARVEPVALWGERDLHAHLDSLAEEPLLLLLDGVTDPRNLGACLRTADAAGVHAVVVPRDRCAPVNATARKVASGAAETVPVAAVANLARAMDTLKERGIFLLGTSDQADEPWYRAEGTGAVAWVLGAEGEGMRDLTARKCDALYAIPMAGHVTSLNVSVATGVVLFETVRQRSLPPAESR</sequence>
<dbReference type="STRING" id="381306.AN478_08620"/>
<dbReference type="GO" id="GO:0005829">
    <property type="term" value="C:cytosol"/>
    <property type="evidence" value="ECO:0007669"/>
    <property type="project" value="TreeGrafter"/>
</dbReference>
<evidence type="ECO:0000313" key="6">
    <source>
        <dbReference type="Proteomes" id="UP000183104"/>
    </source>
</evidence>
<dbReference type="GO" id="GO:0003723">
    <property type="term" value="F:RNA binding"/>
    <property type="evidence" value="ECO:0007669"/>
    <property type="project" value="InterPro"/>
</dbReference>
<dbReference type="NCBIfam" id="TIGR00186">
    <property type="entry name" value="rRNA_methyl_3"/>
    <property type="match status" value="1"/>
</dbReference>
<accession>A0A0P9GJC1</accession>